<keyword evidence="6" id="KW-0411">Iron-sulfur</keyword>
<keyword evidence="3" id="KW-0479">Metal-binding</keyword>
<name>A0A088E4R8_9CREN</name>
<protein>
    <submittedName>
        <fullName evidence="9">4Fe-4S ferredoxin, iron-sulfur binding domain protein</fullName>
    </submittedName>
</protein>
<evidence type="ECO:0000313" key="9">
    <source>
        <dbReference type="EMBL" id="AIM26963.1"/>
    </source>
</evidence>
<dbReference type="GO" id="GO:0051539">
    <property type="term" value="F:4 iron, 4 sulfur cluster binding"/>
    <property type="evidence" value="ECO:0007669"/>
    <property type="project" value="UniProtKB-KW"/>
</dbReference>
<keyword evidence="7" id="KW-0812">Transmembrane</keyword>
<dbReference type="PROSITE" id="PS51379">
    <property type="entry name" value="4FE4S_FER_2"/>
    <property type="match status" value="2"/>
</dbReference>
<feature type="transmembrane region" description="Helical" evidence="7">
    <location>
        <begin position="264"/>
        <end position="283"/>
    </location>
</feature>
<dbReference type="AlphaFoldDB" id="A0A088E4R8"/>
<feature type="transmembrane region" description="Helical" evidence="7">
    <location>
        <begin position="227"/>
        <end position="244"/>
    </location>
</feature>
<evidence type="ECO:0000256" key="4">
    <source>
        <dbReference type="ARBA" id="ARBA00022982"/>
    </source>
</evidence>
<dbReference type="InterPro" id="IPR051684">
    <property type="entry name" value="Electron_Trans/Redox"/>
</dbReference>
<evidence type="ECO:0000256" key="3">
    <source>
        <dbReference type="ARBA" id="ARBA00022723"/>
    </source>
</evidence>
<feature type="transmembrane region" description="Helical" evidence="7">
    <location>
        <begin position="6"/>
        <end position="30"/>
    </location>
</feature>
<reference evidence="9 10" key="1">
    <citation type="journal article" date="2014" name="J. Bacteriol.">
        <title>Role of an Archaeal PitA Transporter in the Copper and Arsenic Resistance of Metallosphaera sedula, an Extreme Thermoacidophile.</title>
        <authorList>
            <person name="McCarthy S."/>
            <person name="Ai C."/>
            <person name="Wheaton G."/>
            <person name="Tevatia R."/>
            <person name="Eckrich V."/>
            <person name="Kelly R."/>
            <person name="Blum P."/>
        </authorList>
    </citation>
    <scope>NUCLEOTIDE SEQUENCE [LARGE SCALE GENOMIC DNA]</scope>
    <source>
        <strain evidence="9 10">CuR1</strain>
    </source>
</reference>
<evidence type="ECO:0000256" key="5">
    <source>
        <dbReference type="ARBA" id="ARBA00023004"/>
    </source>
</evidence>
<evidence type="ECO:0000256" key="7">
    <source>
        <dbReference type="SAM" id="Phobius"/>
    </source>
</evidence>
<accession>A0A088E4R8</accession>
<feature type="transmembrane region" description="Helical" evidence="7">
    <location>
        <begin position="108"/>
        <end position="127"/>
    </location>
</feature>
<evidence type="ECO:0000256" key="6">
    <source>
        <dbReference type="ARBA" id="ARBA00023014"/>
    </source>
</evidence>
<dbReference type="GO" id="GO:0005886">
    <property type="term" value="C:plasma membrane"/>
    <property type="evidence" value="ECO:0007669"/>
    <property type="project" value="TreeGrafter"/>
</dbReference>
<gene>
    <name evidence="9" type="ORF">HA72_0802</name>
</gene>
<feature type="domain" description="4Fe-4S ferredoxin-type" evidence="8">
    <location>
        <begin position="412"/>
        <end position="444"/>
    </location>
</feature>
<feature type="transmembrane region" description="Helical" evidence="7">
    <location>
        <begin position="139"/>
        <end position="159"/>
    </location>
</feature>
<evidence type="ECO:0000256" key="2">
    <source>
        <dbReference type="ARBA" id="ARBA00022485"/>
    </source>
</evidence>
<feature type="transmembrane region" description="Helical" evidence="7">
    <location>
        <begin position="368"/>
        <end position="386"/>
    </location>
</feature>
<feature type="transmembrane region" description="Helical" evidence="7">
    <location>
        <begin position="60"/>
        <end position="77"/>
    </location>
</feature>
<evidence type="ECO:0000313" key="10">
    <source>
        <dbReference type="Proteomes" id="UP000029084"/>
    </source>
</evidence>
<keyword evidence="7" id="KW-1133">Transmembrane helix</keyword>
<dbReference type="EMBL" id="CP008822">
    <property type="protein sequence ID" value="AIM26963.1"/>
    <property type="molecule type" value="Genomic_DNA"/>
</dbReference>
<feature type="transmembrane region" description="Helical" evidence="7">
    <location>
        <begin position="84"/>
        <end position="102"/>
    </location>
</feature>
<keyword evidence="1" id="KW-0813">Transport</keyword>
<keyword evidence="2" id="KW-0004">4Fe-4S</keyword>
<dbReference type="InterPro" id="IPR017896">
    <property type="entry name" value="4Fe4S_Fe-S-bd"/>
</dbReference>
<feature type="transmembrane region" description="Helical" evidence="7">
    <location>
        <begin position="327"/>
        <end position="348"/>
    </location>
</feature>
<keyword evidence="7" id="KW-0472">Membrane</keyword>
<proteinExistence type="predicted"/>
<organism evidence="9 10">
    <name type="scientific">Metallosphaera sedula</name>
    <dbReference type="NCBI Taxonomy" id="43687"/>
    <lineage>
        <taxon>Archaea</taxon>
        <taxon>Thermoproteota</taxon>
        <taxon>Thermoprotei</taxon>
        <taxon>Sulfolobales</taxon>
        <taxon>Sulfolobaceae</taxon>
        <taxon>Metallosphaera</taxon>
    </lineage>
</organism>
<evidence type="ECO:0000256" key="1">
    <source>
        <dbReference type="ARBA" id="ARBA00022448"/>
    </source>
</evidence>
<dbReference type="Gene3D" id="3.30.70.20">
    <property type="match status" value="1"/>
</dbReference>
<dbReference type="Proteomes" id="UP000029084">
    <property type="component" value="Chromosome"/>
</dbReference>
<dbReference type="GO" id="GO:0046872">
    <property type="term" value="F:metal ion binding"/>
    <property type="evidence" value="ECO:0007669"/>
    <property type="project" value="UniProtKB-KW"/>
</dbReference>
<feature type="transmembrane region" description="Helical" evidence="7">
    <location>
        <begin position="37"/>
        <end position="54"/>
    </location>
</feature>
<dbReference type="PANTHER" id="PTHR30176:SF3">
    <property type="entry name" value="FERREDOXIN-TYPE PROTEIN NAPH"/>
    <property type="match status" value="1"/>
</dbReference>
<keyword evidence="5" id="KW-0408">Iron</keyword>
<sequence>MFSSFIFSFYNVIDFYYFDLAVSIVLAVLYTTRFRDGWIRGVFPLVFTLVPFLQDFQIEFWIAFYLCLGYYFLRLYMNVNKTTGIDLGITGGFLLTAISWTLYSFLPYWQLMLPLLYGVYFVTGGRVMTRLNSSAKVSLILLLEGFVSIFLASLVIMGPSSISNVVIGPWVGINILWNLLLSFEAIASSPSFMVLIGLWLGVPLTWRIIKTKRTGNKVRLSLMFTSYWIYSIYLPFFSPFQSIFPKIPYSWFNGFGTFGPVTPSLFTGILGTYAVTALLSYLFGGRQICSVTCTAPYMLQGFHDGLKTFNRTSALGRKTLTSRLSPVFKITSILVWTNLMIFAILSYLNQVHLTNFYILDNDPTVFLTSLYFNFTWYIQFILAPLLGDYSCVTNGLCAWGTFNLFFGYLGPFKLKVRDPTTCLQCRTVDCAKACPVGLTDMRASFIKKQEFKAFKCIGAGGCIEACPHDNIFIEDGRVYLKKIVQWWNK</sequence>
<feature type="domain" description="4Fe-4S ferredoxin-type" evidence="8">
    <location>
        <begin position="447"/>
        <end position="476"/>
    </location>
</feature>
<evidence type="ECO:0000259" key="8">
    <source>
        <dbReference type="PROSITE" id="PS51379"/>
    </source>
</evidence>
<feature type="transmembrane region" description="Helical" evidence="7">
    <location>
        <begin position="179"/>
        <end position="206"/>
    </location>
</feature>
<dbReference type="PANTHER" id="PTHR30176">
    <property type="entry name" value="FERREDOXIN-TYPE PROTEIN NAPH"/>
    <property type="match status" value="1"/>
</dbReference>
<dbReference type="Pfam" id="PF13237">
    <property type="entry name" value="Fer4_10"/>
    <property type="match status" value="1"/>
</dbReference>
<keyword evidence="4" id="KW-0249">Electron transport</keyword>
<dbReference type="SUPFAM" id="SSF54862">
    <property type="entry name" value="4Fe-4S ferredoxins"/>
    <property type="match status" value="1"/>
</dbReference>